<evidence type="ECO:0000256" key="1">
    <source>
        <dbReference type="SAM" id="MobiDB-lite"/>
    </source>
</evidence>
<name>A0AAD9N8S4_9ANNE</name>
<protein>
    <recommendedName>
        <fullName evidence="4">SUEL-type lectin domain-containing protein</fullName>
    </recommendedName>
</protein>
<keyword evidence="3" id="KW-1185">Reference proteome</keyword>
<evidence type="ECO:0008006" key="4">
    <source>
        <dbReference type="Google" id="ProtNLM"/>
    </source>
</evidence>
<evidence type="ECO:0000313" key="2">
    <source>
        <dbReference type="EMBL" id="KAK2161302.1"/>
    </source>
</evidence>
<accession>A0AAD9N8S4</accession>
<reference evidence="2" key="1">
    <citation type="journal article" date="2023" name="Mol. Biol. Evol.">
        <title>Third-Generation Sequencing Reveals the Adaptive Role of the Epigenome in Three Deep-Sea Polychaetes.</title>
        <authorList>
            <person name="Perez M."/>
            <person name="Aroh O."/>
            <person name="Sun Y."/>
            <person name="Lan Y."/>
            <person name="Juniper S.K."/>
            <person name="Young C.R."/>
            <person name="Angers B."/>
            <person name="Qian P.Y."/>
        </authorList>
    </citation>
    <scope>NUCLEOTIDE SEQUENCE</scope>
    <source>
        <strain evidence="2">P08H-3</strain>
    </source>
</reference>
<evidence type="ECO:0000313" key="3">
    <source>
        <dbReference type="Proteomes" id="UP001208570"/>
    </source>
</evidence>
<comment type="caution">
    <text evidence="2">The sequence shown here is derived from an EMBL/GenBank/DDBJ whole genome shotgun (WGS) entry which is preliminary data.</text>
</comment>
<dbReference type="AlphaFoldDB" id="A0AAD9N8S4"/>
<dbReference type="Gene3D" id="2.60.120.740">
    <property type="match status" value="1"/>
</dbReference>
<gene>
    <name evidence="2" type="ORF">LSH36_119g10002</name>
</gene>
<dbReference type="EMBL" id="JAODUP010000119">
    <property type="protein sequence ID" value="KAK2161302.1"/>
    <property type="molecule type" value="Genomic_DNA"/>
</dbReference>
<dbReference type="InterPro" id="IPR043159">
    <property type="entry name" value="Lectin_gal-bd_sf"/>
</dbReference>
<proteinExistence type="predicted"/>
<dbReference type="CDD" id="cd22823">
    <property type="entry name" value="Gal_Rha_Lectin"/>
    <property type="match status" value="1"/>
</dbReference>
<dbReference type="PANTHER" id="PTHR46780">
    <property type="entry name" value="PROTEIN EVA-1"/>
    <property type="match status" value="1"/>
</dbReference>
<organism evidence="2 3">
    <name type="scientific">Paralvinella palmiformis</name>
    <dbReference type="NCBI Taxonomy" id="53620"/>
    <lineage>
        <taxon>Eukaryota</taxon>
        <taxon>Metazoa</taxon>
        <taxon>Spiralia</taxon>
        <taxon>Lophotrochozoa</taxon>
        <taxon>Annelida</taxon>
        <taxon>Polychaeta</taxon>
        <taxon>Sedentaria</taxon>
        <taxon>Canalipalpata</taxon>
        <taxon>Terebellida</taxon>
        <taxon>Terebelliformia</taxon>
        <taxon>Alvinellidae</taxon>
        <taxon>Paralvinella</taxon>
    </lineage>
</organism>
<feature type="region of interest" description="Disordered" evidence="1">
    <location>
        <begin position="366"/>
        <end position="402"/>
    </location>
</feature>
<dbReference type="Proteomes" id="UP001208570">
    <property type="component" value="Unassembled WGS sequence"/>
</dbReference>
<sequence length="417" mass="46107">MRAGRCVSAEYAHALGCHADVTNYIDTRCSGRQNCSMIVGVFDSIAQPCPKDFKAYLEVTHQCVKVPLDGCRGRSSSTAVISVSGEGYLALSPTVLARVGSCRWSFGAEGGRKLRFRLITDINMISQYFGQEDAAERRRMYCDTKIQSSETLFSSTTAHVKLEATYHASSPRTAGNVTPLLLQYKVFGCREIIPPDGASVRHTPQGVAVICNQSLETWWLTCKHDKWIGEFGNCSKAHFDPMPTLPSTKKEIQNGACMLCVIFVVRRSKKRNVRSRATTDDLQYEPRMRSEEQICDVSYPSLLHHEKSVLTSSEYEHMCTAYPASFKTGAGGGPCSQVIRLQMGGGGPGQTEGECKYDRALASTDRIKPSVYPSHPMGPKDPMTYYDLEPQTNQRPISGRQDSIICDNQTINLASTH</sequence>